<keyword evidence="10" id="KW-0472">Membrane</keyword>
<dbReference type="EMBL" id="CP072642">
    <property type="protein sequence ID" value="QUV93738.1"/>
    <property type="molecule type" value="Genomic_DNA"/>
</dbReference>
<dbReference type="SUPFAM" id="SSF51905">
    <property type="entry name" value="FAD/NAD(P)-binding domain"/>
    <property type="match status" value="1"/>
</dbReference>
<dbReference type="GO" id="GO:0004497">
    <property type="term" value="F:monooxygenase activity"/>
    <property type="evidence" value="ECO:0007669"/>
    <property type="project" value="UniProtKB-KW"/>
</dbReference>
<feature type="transmembrane region" description="Helical" evidence="10">
    <location>
        <begin position="6"/>
        <end position="28"/>
    </location>
</feature>
<dbReference type="InterPro" id="IPR027545">
    <property type="entry name" value="Kynurenine_monooxygenase"/>
</dbReference>
<dbReference type="PANTHER" id="PTHR46028">
    <property type="entry name" value="KYNURENINE 3-MONOOXYGENASE"/>
    <property type="match status" value="1"/>
</dbReference>
<reference evidence="12 13" key="1">
    <citation type="submission" date="2021-03" db="EMBL/GenBank/DDBJ databases">
        <title>Genomic and phenotypic characterization of Chloracidobacterium isolates provides evidence for multiple species.</title>
        <authorList>
            <person name="Saini M.K."/>
            <person name="Costas A.M.G."/>
            <person name="Tank M."/>
            <person name="Bryant D.A."/>
        </authorList>
    </citation>
    <scope>NUCLEOTIDE SEQUENCE [LARGE SCALE GENOMIC DNA]</scope>
    <source>
        <strain evidence="12 13">N</strain>
    </source>
</reference>
<keyword evidence="2 9" id="KW-0285">Flavoprotein</keyword>
<name>A0ABX8AZT3_9BACT</name>
<dbReference type="PANTHER" id="PTHR46028:SF2">
    <property type="entry name" value="KYNURENINE 3-MONOOXYGENASE"/>
    <property type="match status" value="1"/>
</dbReference>
<evidence type="ECO:0000256" key="7">
    <source>
        <dbReference type="ARBA" id="ARBA00023033"/>
    </source>
</evidence>
<evidence type="ECO:0000256" key="10">
    <source>
        <dbReference type="SAM" id="Phobius"/>
    </source>
</evidence>
<dbReference type="RefSeq" id="WP_211422089.1">
    <property type="nucleotide sequence ID" value="NZ_CP072642.1"/>
</dbReference>
<dbReference type="InterPro" id="IPR036188">
    <property type="entry name" value="FAD/NAD-bd_sf"/>
</dbReference>
<comment type="cofactor">
    <cofactor evidence="1 9">
        <name>FAD</name>
        <dbReference type="ChEBI" id="CHEBI:57692"/>
    </cofactor>
</comment>
<keyword evidence="10" id="KW-1133">Transmembrane helix</keyword>
<feature type="transmembrane region" description="Helical" evidence="10">
    <location>
        <begin position="425"/>
        <end position="446"/>
    </location>
</feature>
<evidence type="ECO:0000313" key="12">
    <source>
        <dbReference type="EMBL" id="QUV93738.1"/>
    </source>
</evidence>
<evidence type="ECO:0000313" key="13">
    <source>
        <dbReference type="Proteomes" id="UP000677668"/>
    </source>
</evidence>
<dbReference type="Gene3D" id="3.50.50.60">
    <property type="entry name" value="FAD/NAD(P)-binding domain"/>
    <property type="match status" value="1"/>
</dbReference>
<organism evidence="12 13">
    <name type="scientific">Chloracidobacterium sp. N</name>
    <dbReference type="NCBI Taxonomy" id="2821540"/>
    <lineage>
        <taxon>Bacteria</taxon>
        <taxon>Pseudomonadati</taxon>
        <taxon>Acidobacteriota</taxon>
        <taxon>Terriglobia</taxon>
        <taxon>Terriglobales</taxon>
        <taxon>Acidobacteriaceae</taxon>
        <taxon>Chloracidobacterium</taxon>
        <taxon>Chloracidobacterium aggregatum</taxon>
    </lineage>
</organism>
<sequence>MSDELMVAPSFTVCGAGLAGTLVALYLARQGNRVTLYERLPDMRTHPVPRGRSINLALSRRGLHALEALGLAPVIHPLTIPMRGRMIHSPQGELTFQPYGRTPEETIFSISRHQLNCALLDAAAHWPNLEIHFQSRCTGLNLSSMTLEIEDTRTRAVRQVSARTVVGADGAFSAVRQALQRTDRYDYAQTFLPHGYKELTIPALPGGQHALEKNYLHIWPRQDFMLIALPNLDGSFTCTLFLAYEGAESFASLTDEDAIRRFFDRHFPDVTPLMPTLVEDFQHNPTGSMVTIRCFPWQYAGRVVLVGDAAHAVVPFYGQGMNASFEDCFVLDECLRRHNGDTSAAFLDYQQQRKINTDALAELAYENYLEMRAKVASPWFLMRRRLEYALSNLLGDRFLPLYTMVSFTRIPYAEARARAARQDRWLDVALATLALLVLLALLWWLWPAGR</sequence>
<dbReference type="InterPro" id="IPR002938">
    <property type="entry name" value="FAD-bd"/>
</dbReference>
<keyword evidence="5 9" id="KW-0521">NADP</keyword>
<evidence type="ECO:0000256" key="1">
    <source>
        <dbReference type="ARBA" id="ARBA00001974"/>
    </source>
</evidence>
<dbReference type="Proteomes" id="UP000677668">
    <property type="component" value="Chromosome 1"/>
</dbReference>
<feature type="domain" description="FAD-binding" evidence="11">
    <location>
        <begin position="13"/>
        <end position="354"/>
    </location>
</feature>
<dbReference type="Pfam" id="PF01494">
    <property type="entry name" value="FAD_binding_3"/>
    <property type="match status" value="1"/>
</dbReference>
<evidence type="ECO:0000256" key="3">
    <source>
        <dbReference type="ARBA" id="ARBA00022642"/>
    </source>
</evidence>
<evidence type="ECO:0000256" key="2">
    <source>
        <dbReference type="ARBA" id="ARBA00022630"/>
    </source>
</evidence>
<keyword evidence="10" id="KW-0812">Transmembrane</keyword>
<evidence type="ECO:0000256" key="6">
    <source>
        <dbReference type="ARBA" id="ARBA00023002"/>
    </source>
</evidence>
<evidence type="ECO:0000256" key="8">
    <source>
        <dbReference type="ARBA" id="ARBA00047818"/>
    </source>
</evidence>
<evidence type="ECO:0000256" key="5">
    <source>
        <dbReference type="ARBA" id="ARBA00022857"/>
    </source>
</evidence>
<evidence type="ECO:0000259" key="11">
    <source>
        <dbReference type="Pfam" id="PF01494"/>
    </source>
</evidence>
<keyword evidence="3 9" id="KW-0662">Pyridine nucleotide biosynthesis</keyword>
<comment type="pathway">
    <text evidence="9">Cofactor biosynthesis; NAD(+) biosynthesis; quinolinate from L-kynurenine: step 1/3.</text>
</comment>
<protein>
    <recommendedName>
        <fullName evidence="9">Kynurenine 3-monooxygenase</fullName>
        <ecNumber evidence="9">1.14.13.9</ecNumber>
    </recommendedName>
    <alternativeName>
        <fullName evidence="9">Kynurenine 3-hydroxylase</fullName>
    </alternativeName>
</protein>
<proteinExistence type="inferred from homology"/>
<comment type="function">
    <text evidence="9">Catalyzes the hydroxylation of L-kynurenine (L-Kyn) to form 3-hydroxy-L-kynurenine (L-3OHKyn). Required for synthesis of quinolinic acid.</text>
</comment>
<dbReference type="HAMAP" id="MF_01971">
    <property type="entry name" value="Kynurenine_monooxygenase"/>
    <property type="match status" value="1"/>
</dbReference>
<accession>A0ABX8AZT3</accession>
<keyword evidence="6 9" id="KW-0560">Oxidoreductase</keyword>
<gene>
    <name evidence="9" type="primary">kmo</name>
    <name evidence="12" type="ORF">J8C05_10265</name>
</gene>
<keyword evidence="4 9" id="KW-0274">FAD</keyword>
<keyword evidence="7 9" id="KW-0503">Monooxygenase</keyword>
<comment type="catalytic activity">
    <reaction evidence="8 9">
        <text>L-kynurenine + NADPH + O2 + H(+) = 3-hydroxy-L-kynurenine + NADP(+) + H2O</text>
        <dbReference type="Rhea" id="RHEA:20545"/>
        <dbReference type="ChEBI" id="CHEBI:15377"/>
        <dbReference type="ChEBI" id="CHEBI:15378"/>
        <dbReference type="ChEBI" id="CHEBI:15379"/>
        <dbReference type="ChEBI" id="CHEBI:57783"/>
        <dbReference type="ChEBI" id="CHEBI:57959"/>
        <dbReference type="ChEBI" id="CHEBI:58125"/>
        <dbReference type="ChEBI" id="CHEBI:58349"/>
        <dbReference type="EC" id="1.14.13.9"/>
    </reaction>
</comment>
<dbReference type="EC" id="1.14.13.9" evidence="9"/>
<keyword evidence="13" id="KW-1185">Reference proteome</keyword>
<dbReference type="PRINTS" id="PR00420">
    <property type="entry name" value="RNGMNOXGNASE"/>
</dbReference>
<evidence type="ECO:0000256" key="9">
    <source>
        <dbReference type="HAMAP-Rule" id="MF_01971"/>
    </source>
</evidence>
<comment type="similarity">
    <text evidence="9">Belongs to the aromatic-ring hydroxylase family. KMO subfamily.</text>
</comment>
<evidence type="ECO:0000256" key="4">
    <source>
        <dbReference type="ARBA" id="ARBA00022827"/>
    </source>
</evidence>